<sequence length="66" mass="7245">MFENAGEVAGLVWNALNESAPLSAKDLKKAAKVKTDKELYLALGWLLREDKLVVAGTEKEPVFSLK</sequence>
<evidence type="ECO:0000313" key="1">
    <source>
        <dbReference type="EMBL" id="VYT95990.1"/>
    </source>
</evidence>
<gene>
    <name evidence="1" type="ORF">PCLFYP37_01574</name>
</gene>
<dbReference type="RefSeq" id="WP_008616818.1">
    <property type="nucleotide sequence ID" value="NZ_AP025941.1"/>
</dbReference>
<dbReference type="GeneID" id="98397027"/>
<dbReference type="Pfam" id="PF10771">
    <property type="entry name" value="DUF2582"/>
    <property type="match status" value="1"/>
</dbReference>
<accession>A0A6N3B1X2</accession>
<reference evidence="1" key="1">
    <citation type="submission" date="2019-11" db="EMBL/GenBank/DDBJ databases">
        <authorList>
            <person name="Feng L."/>
        </authorList>
    </citation>
    <scope>NUCLEOTIDE SEQUENCE</scope>
    <source>
        <strain evidence="1">PclaraLFYP37</strain>
    </source>
</reference>
<name>A0A6N3B1X2_9BACT</name>
<dbReference type="AlphaFoldDB" id="A0A6N3B1X2"/>
<organism evidence="1">
    <name type="scientific">Paraprevotella clara</name>
    <dbReference type="NCBI Taxonomy" id="454154"/>
    <lineage>
        <taxon>Bacteria</taxon>
        <taxon>Pseudomonadati</taxon>
        <taxon>Bacteroidota</taxon>
        <taxon>Bacteroidia</taxon>
        <taxon>Bacteroidales</taxon>
        <taxon>Prevotellaceae</taxon>
        <taxon>Paraprevotella</taxon>
    </lineage>
</organism>
<dbReference type="InterPro" id="IPR036388">
    <property type="entry name" value="WH-like_DNA-bd_sf"/>
</dbReference>
<protein>
    <submittedName>
        <fullName evidence="1">Uncharacterized protein</fullName>
    </submittedName>
</protein>
<dbReference type="InterPro" id="IPR019707">
    <property type="entry name" value="DUF2582"/>
</dbReference>
<proteinExistence type="predicted"/>
<dbReference type="Gene3D" id="1.10.10.10">
    <property type="entry name" value="Winged helix-like DNA-binding domain superfamily/Winged helix DNA-binding domain"/>
    <property type="match status" value="1"/>
</dbReference>
<dbReference type="EMBL" id="CACRUT010000008">
    <property type="protein sequence ID" value="VYT95990.1"/>
    <property type="molecule type" value="Genomic_DNA"/>
</dbReference>